<dbReference type="GO" id="GO:0004843">
    <property type="term" value="F:cysteine-type deubiquitinase activity"/>
    <property type="evidence" value="ECO:0007669"/>
    <property type="project" value="InterPro"/>
</dbReference>
<evidence type="ECO:0000313" key="2">
    <source>
        <dbReference type="EMBL" id="EPR78940.1"/>
    </source>
</evidence>
<evidence type="ECO:0000259" key="1">
    <source>
        <dbReference type="PROSITE" id="PS50235"/>
    </source>
</evidence>
<dbReference type="Gene3D" id="3.90.70.10">
    <property type="entry name" value="Cysteine proteinases"/>
    <property type="match status" value="1"/>
</dbReference>
<dbReference type="SUPFAM" id="SSF54001">
    <property type="entry name" value="Cysteine proteinases"/>
    <property type="match status" value="1"/>
</dbReference>
<dbReference type="InterPro" id="IPR038765">
    <property type="entry name" value="Papain-like_cys_pep_sf"/>
</dbReference>
<dbReference type="EMBL" id="ATCN01000473">
    <property type="protein sequence ID" value="EPR78940.1"/>
    <property type="molecule type" value="Genomic_DNA"/>
</dbReference>
<dbReference type="Proteomes" id="UP000014978">
    <property type="component" value="Unassembled WGS sequence"/>
</dbReference>
<dbReference type="Pfam" id="PF00443">
    <property type="entry name" value="UCH"/>
    <property type="match status" value="1"/>
</dbReference>
<dbReference type="InterPro" id="IPR001394">
    <property type="entry name" value="Peptidase_C19_UCH"/>
</dbReference>
<dbReference type="InterPro" id="IPR028889">
    <property type="entry name" value="USP"/>
</dbReference>
<accession>S7W7U7</accession>
<dbReference type="VEuPathDB" id="MicrosporidiaDB:SLOPH_964"/>
<proteinExistence type="predicted"/>
<keyword evidence="3" id="KW-1185">Reference proteome</keyword>
<dbReference type="HOGENOM" id="CLU_872028_0_0_1"/>
<dbReference type="GO" id="GO:0016579">
    <property type="term" value="P:protein deubiquitination"/>
    <property type="evidence" value="ECO:0007669"/>
    <property type="project" value="InterPro"/>
</dbReference>
<protein>
    <recommendedName>
        <fullName evidence="1">USP domain-containing protein</fullName>
    </recommendedName>
</protein>
<gene>
    <name evidence="2" type="ORF">SLOPH_964</name>
</gene>
<feature type="domain" description="USP" evidence="1">
    <location>
        <begin position="37"/>
        <end position="305"/>
    </location>
</feature>
<reference evidence="3" key="1">
    <citation type="journal article" date="2013" name="PLoS Genet.">
        <title>The genome of Spraguea lophii and the basis of host-microsporidian interactions.</title>
        <authorList>
            <person name="Campbell S.E."/>
            <person name="Williams T.A."/>
            <person name="Yousuf A."/>
            <person name="Soanes D.M."/>
            <person name="Paszkiewicz K.H."/>
            <person name="Williams B.A.P."/>
        </authorList>
    </citation>
    <scope>NUCLEOTIDE SEQUENCE [LARGE SCALE GENOMIC DNA]</scope>
    <source>
        <strain evidence="3">42_110</strain>
    </source>
</reference>
<dbReference type="AlphaFoldDB" id="S7W7U7"/>
<sequence length="319" mass="38448">MKFYNFLFFVEQISITRYFADKEERDLYDCININAIPILENPSTYCFFNALIQALNNVYTVKKYFRKKFRNRVLNELKNIFNDLSISKQYNLLDSYDYIIGRILPDVFYNIKFKNKGYSSTMMYKNIIFQGRFSESFKNIFYIKVDNKYYIPFIELNTGYTLQDFNLEEYQDINIQKLNMNPIEYIFNEDDILLQYHDPYNEFSKTLIKTNNYILPKVLHIAFIPLRTYLYNLPIRVTVKHSIFNKYRLRAVIVNISEIRNRGHVVAYVIKNNKWYIINDNESIKIDTLDSVMTPTAFIYEKIGPGRFYKQKPIYLNFN</sequence>
<evidence type="ECO:0000313" key="3">
    <source>
        <dbReference type="Proteomes" id="UP000014978"/>
    </source>
</evidence>
<organism evidence="2 3">
    <name type="scientific">Spraguea lophii (strain 42_110)</name>
    <name type="common">Microsporidian parasite</name>
    <dbReference type="NCBI Taxonomy" id="1358809"/>
    <lineage>
        <taxon>Eukaryota</taxon>
        <taxon>Fungi</taxon>
        <taxon>Fungi incertae sedis</taxon>
        <taxon>Microsporidia</taxon>
        <taxon>Spragueidae</taxon>
        <taxon>Spraguea</taxon>
    </lineage>
</organism>
<dbReference type="PROSITE" id="PS50235">
    <property type="entry name" value="USP_3"/>
    <property type="match status" value="1"/>
</dbReference>
<dbReference type="InParanoid" id="S7W7U7"/>
<comment type="caution">
    <text evidence="2">The sequence shown here is derived from an EMBL/GenBank/DDBJ whole genome shotgun (WGS) entry which is preliminary data.</text>
</comment>
<name>S7W7U7_SPRLO</name>